<evidence type="ECO:0000313" key="1">
    <source>
        <dbReference type="EMBL" id="KAF5617896.1"/>
    </source>
</evidence>
<dbReference type="RefSeq" id="XP_037200512.1">
    <property type="nucleotide sequence ID" value="XM_037345533.1"/>
</dbReference>
<dbReference type="OrthoDB" id="5282002at2759"/>
<dbReference type="AlphaFoldDB" id="A0A8H5VBY5"/>
<organism evidence="1 2">
    <name type="scientific">Fusarium tjaetaba</name>
    <dbReference type="NCBI Taxonomy" id="1567544"/>
    <lineage>
        <taxon>Eukaryota</taxon>
        <taxon>Fungi</taxon>
        <taxon>Dikarya</taxon>
        <taxon>Ascomycota</taxon>
        <taxon>Pezizomycotina</taxon>
        <taxon>Sordariomycetes</taxon>
        <taxon>Hypocreomycetidae</taxon>
        <taxon>Hypocreales</taxon>
        <taxon>Nectriaceae</taxon>
        <taxon>Fusarium</taxon>
        <taxon>Fusarium fujikuroi species complex</taxon>
    </lineage>
</organism>
<gene>
    <name evidence="1" type="ORF">FTJAE_12483</name>
</gene>
<name>A0A8H5VBY5_9HYPO</name>
<evidence type="ECO:0000313" key="2">
    <source>
        <dbReference type="Proteomes" id="UP000530670"/>
    </source>
</evidence>
<dbReference type="Proteomes" id="UP000530670">
    <property type="component" value="Unassembled WGS sequence"/>
</dbReference>
<accession>A0A8H5VBY5</accession>
<dbReference type="EMBL" id="JAAQRI010000337">
    <property type="protein sequence ID" value="KAF5617896.1"/>
    <property type="molecule type" value="Genomic_DNA"/>
</dbReference>
<dbReference type="GeneID" id="59297803"/>
<keyword evidence="2" id="KW-1185">Reference proteome</keyword>
<protein>
    <submittedName>
        <fullName evidence="1">Uncharacterized protein</fullName>
    </submittedName>
</protein>
<sequence length="155" mass="17228">MASNTISQLPTAEQRENITARLEDLVTAIESHSQWTPPNVDRGLFHVWDFVKRSHYIMTELDNIAAGRKVQHPEQIPKNEGECTWAAYTIFFVTVASGSEAALASYTDVCTRTITINEMIQNPRMLVMLGLSNVDFGSAIQEKSAAVKEAIKSTN</sequence>
<proteinExistence type="predicted"/>
<reference evidence="1 2" key="1">
    <citation type="submission" date="2020-05" db="EMBL/GenBank/DDBJ databases">
        <title>Identification and distribution of gene clusters putatively required for synthesis of sphingolipid metabolism inhibitors in phylogenetically diverse species of the filamentous fungus Fusarium.</title>
        <authorList>
            <person name="Kim H.-S."/>
            <person name="Busman M."/>
            <person name="Brown D.W."/>
            <person name="Divon H."/>
            <person name="Uhlig S."/>
            <person name="Proctor R.H."/>
        </authorList>
    </citation>
    <scope>NUCLEOTIDE SEQUENCE [LARGE SCALE GENOMIC DNA]</scope>
    <source>
        <strain evidence="1 2">NRRL 66243</strain>
    </source>
</reference>
<comment type="caution">
    <text evidence="1">The sequence shown here is derived from an EMBL/GenBank/DDBJ whole genome shotgun (WGS) entry which is preliminary data.</text>
</comment>